<gene>
    <name evidence="2" type="ORF">AVDCRST_MAG85-718</name>
</gene>
<evidence type="ECO:0000256" key="1">
    <source>
        <dbReference type="SAM" id="MobiDB-lite"/>
    </source>
</evidence>
<evidence type="ECO:0000313" key="2">
    <source>
        <dbReference type="EMBL" id="CAA9481745.1"/>
    </source>
</evidence>
<sequence>ASSPQPPSTGPGAPATSGRQLALRRLTVGAASRRSVLRQGLRATLTGVKGRVRLRAVVAGRTIATGTAVARGDRAQVVLRPTRAGRRFLQRGRKVVEVSVVGAGLVARARLR</sequence>
<name>A0A6J4S387_9ACTN</name>
<feature type="region of interest" description="Disordered" evidence="1">
    <location>
        <begin position="1"/>
        <end position="20"/>
    </location>
</feature>
<protein>
    <submittedName>
        <fullName evidence="2">Uncharacterized protein</fullName>
    </submittedName>
</protein>
<accession>A0A6J4S387</accession>
<reference evidence="2" key="1">
    <citation type="submission" date="2020-02" db="EMBL/GenBank/DDBJ databases">
        <authorList>
            <person name="Meier V. D."/>
        </authorList>
    </citation>
    <scope>NUCLEOTIDE SEQUENCE</scope>
    <source>
        <strain evidence="2">AVDCRST_MAG85</strain>
    </source>
</reference>
<dbReference type="EMBL" id="CADCVT010000077">
    <property type="protein sequence ID" value="CAA9481745.1"/>
    <property type="molecule type" value="Genomic_DNA"/>
</dbReference>
<dbReference type="AlphaFoldDB" id="A0A6J4S387"/>
<feature type="non-terminal residue" evidence="2">
    <location>
        <position position="1"/>
    </location>
</feature>
<proteinExistence type="predicted"/>
<organism evidence="2">
    <name type="scientific">uncultured Solirubrobacteraceae bacterium</name>
    <dbReference type="NCBI Taxonomy" id="1162706"/>
    <lineage>
        <taxon>Bacteria</taxon>
        <taxon>Bacillati</taxon>
        <taxon>Actinomycetota</taxon>
        <taxon>Thermoleophilia</taxon>
        <taxon>Solirubrobacterales</taxon>
        <taxon>Solirubrobacteraceae</taxon>
        <taxon>environmental samples</taxon>
    </lineage>
</organism>